<dbReference type="GO" id="GO:0005829">
    <property type="term" value="C:cytosol"/>
    <property type="evidence" value="ECO:0007669"/>
    <property type="project" value="TreeGrafter"/>
</dbReference>
<dbReference type="EMBL" id="DXHU01000015">
    <property type="protein sequence ID" value="HIV98829.1"/>
    <property type="molecule type" value="Genomic_DNA"/>
</dbReference>
<sequence length="218" mass="25391">MNVFKRMKDIISSNINSALDRMEDPEKMIDLSIRQLEDAVAEMKSMLTNKSAEKSILEKKCSELDEEIVRWTERARLAAKKNLDDMAKEALLNRRELTERLTMAKNNVTELEKMTLSLSENLAEAKKKLSELKETSISLKNRARIAKERVKVSRKANVSETSDYSRRLEELKAKIERWEREADMNYSDIKAESSPTFSDLERDEEIERELEELKKGDE</sequence>
<dbReference type="Pfam" id="PF04012">
    <property type="entry name" value="PspA_IM30"/>
    <property type="match status" value="1"/>
</dbReference>
<dbReference type="Proteomes" id="UP000823936">
    <property type="component" value="Unassembled WGS sequence"/>
</dbReference>
<evidence type="ECO:0000256" key="1">
    <source>
        <dbReference type="ARBA" id="ARBA00043985"/>
    </source>
</evidence>
<dbReference type="PANTHER" id="PTHR31088">
    <property type="entry name" value="MEMBRANE-ASSOCIATED PROTEIN VIPP1, CHLOROPLASTIC"/>
    <property type="match status" value="1"/>
</dbReference>
<evidence type="ECO:0000313" key="4">
    <source>
        <dbReference type="Proteomes" id="UP000823936"/>
    </source>
</evidence>
<dbReference type="AlphaFoldDB" id="A0A9D1PTY7"/>
<comment type="caution">
    <text evidence="3">The sequence shown here is derived from an EMBL/GenBank/DDBJ whole genome shotgun (WGS) entry which is preliminary data.</text>
</comment>
<reference evidence="3" key="2">
    <citation type="submission" date="2021-04" db="EMBL/GenBank/DDBJ databases">
        <authorList>
            <person name="Gilroy R."/>
        </authorList>
    </citation>
    <scope>NUCLEOTIDE SEQUENCE</scope>
    <source>
        <strain evidence="3">Gambia11-129</strain>
    </source>
</reference>
<organism evidence="3 4">
    <name type="scientific">Candidatus Ornithospirochaeta avicola</name>
    <dbReference type="NCBI Taxonomy" id="2840896"/>
    <lineage>
        <taxon>Bacteria</taxon>
        <taxon>Pseudomonadati</taxon>
        <taxon>Spirochaetota</taxon>
        <taxon>Spirochaetia</taxon>
        <taxon>Spirochaetales</taxon>
        <taxon>Spirochaetaceae</taxon>
        <taxon>Spirochaetaceae incertae sedis</taxon>
        <taxon>Candidatus Ornithospirochaeta</taxon>
    </lineage>
</organism>
<evidence type="ECO:0000313" key="3">
    <source>
        <dbReference type="EMBL" id="HIV98829.1"/>
    </source>
</evidence>
<proteinExistence type="inferred from homology"/>
<evidence type="ECO:0000256" key="2">
    <source>
        <dbReference type="SAM" id="MobiDB-lite"/>
    </source>
</evidence>
<accession>A0A9D1PTY7</accession>
<comment type="similarity">
    <text evidence="1">Belongs to the PspA/Vipp/IM30 family.</text>
</comment>
<name>A0A9D1PTY7_9SPIO</name>
<dbReference type="GO" id="GO:0009271">
    <property type="term" value="P:phage shock"/>
    <property type="evidence" value="ECO:0007669"/>
    <property type="project" value="TreeGrafter"/>
</dbReference>
<reference evidence="3" key="1">
    <citation type="journal article" date="2021" name="PeerJ">
        <title>Extensive microbial diversity within the chicken gut microbiome revealed by metagenomics and culture.</title>
        <authorList>
            <person name="Gilroy R."/>
            <person name="Ravi A."/>
            <person name="Getino M."/>
            <person name="Pursley I."/>
            <person name="Horton D.L."/>
            <person name="Alikhan N.F."/>
            <person name="Baker D."/>
            <person name="Gharbi K."/>
            <person name="Hall N."/>
            <person name="Watson M."/>
            <person name="Adriaenssens E.M."/>
            <person name="Foster-Nyarko E."/>
            <person name="Jarju S."/>
            <person name="Secka A."/>
            <person name="Antonio M."/>
            <person name="Oren A."/>
            <person name="Chaudhuri R.R."/>
            <person name="La Ragione R."/>
            <person name="Hildebrand F."/>
            <person name="Pallen M.J."/>
        </authorList>
    </citation>
    <scope>NUCLEOTIDE SEQUENCE</scope>
    <source>
        <strain evidence="3">Gambia11-129</strain>
    </source>
</reference>
<gene>
    <name evidence="3" type="ORF">IAB12_03490</name>
</gene>
<feature type="region of interest" description="Disordered" evidence="2">
    <location>
        <begin position="184"/>
        <end position="204"/>
    </location>
</feature>
<dbReference type="PANTHER" id="PTHR31088:SF6">
    <property type="entry name" value="PHAGE SHOCK PROTEIN A"/>
    <property type="match status" value="1"/>
</dbReference>
<dbReference type="InterPro" id="IPR007157">
    <property type="entry name" value="PspA_VIPP1"/>
</dbReference>
<protein>
    <submittedName>
        <fullName evidence="3">PspA/IM30 family protein</fullName>
    </submittedName>
</protein>